<dbReference type="InterPro" id="IPR011856">
    <property type="entry name" value="tRNA_endonuc-like_dom_sf"/>
</dbReference>
<proteinExistence type="predicted"/>
<evidence type="ECO:0000259" key="1">
    <source>
        <dbReference type="Pfam" id="PF04471"/>
    </source>
</evidence>
<protein>
    <recommendedName>
        <fullName evidence="1">Restriction endonuclease type IV Mrr domain-containing protein</fullName>
    </recommendedName>
</protein>
<dbReference type="GO" id="GO:0009307">
    <property type="term" value="P:DNA restriction-modification system"/>
    <property type="evidence" value="ECO:0007669"/>
    <property type="project" value="InterPro"/>
</dbReference>
<organism evidence="2 3">
    <name type="scientific">Phocaeicola vulgatus</name>
    <name type="common">Bacteroides vulgatus</name>
    <dbReference type="NCBI Taxonomy" id="821"/>
    <lineage>
        <taxon>Bacteria</taxon>
        <taxon>Pseudomonadati</taxon>
        <taxon>Bacteroidota</taxon>
        <taxon>Bacteroidia</taxon>
        <taxon>Bacteroidales</taxon>
        <taxon>Bacteroidaceae</taxon>
        <taxon>Phocaeicola</taxon>
    </lineage>
</organism>
<accession>A0A5P3APP4</accession>
<dbReference type="InterPro" id="IPR007560">
    <property type="entry name" value="Restrct_endonuc_IV_Mrr"/>
</dbReference>
<dbReference type="Proteomes" id="UP000326091">
    <property type="component" value="Chromosome"/>
</dbReference>
<evidence type="ECO:0000313" key="2">
    <source>
        <dbReference type="EMBL" id="QEW35621.1"/>
    </source>
</evidence>
<dbReference type="EMBL" id="CP043529">
    <property type="protein sequence ID" value="QEW35621.1"/>
    <property type="molecule type" value="Genomic_DNA"/>
</dbReference>
<name>A0A5P3APP4_PHOVU</name>
<dbReference type="GO" id="GO:0003677">
    <property type="term" value="F:DNA binding"/>
    <property type="evidence" value="ECO:0007669"/>
    <property type="project" value="InterPro"/>
</dbReference>
<evidence type="ECO:0000313" key="3">
    <source>
        <dbReference type="Proteomes" id="UP000326091"/>
    </source>
</evidence>
<dbReference type="InterPro" id="IPR011335">
    <property type="entry name" value="Restrct_endonuc-II-like"/>
</dbReference>
<dbReference type="AlphaFoldDB" id="A0A5P3APP4"/>
<dbReference type="Gene3D" id="3.40.1350.10">
    <property type="match status" value="1"/>
</dbReference>
<sequence length="275" mass="31879">MNANIEYEKFTQEIYQELVNADVLKATRVQHNVKLKSKSGQEHQIDVYWEYEIAGVRHRVAIECKNYNRNVEIGKVRDFYGVLSDLNNVAGIMVTKVGYQKGAKEYASTYGITLKELREPNWGEAILGQIELNLNMSIRHCLFRVDKDYEETGRFSVTRYKLFLDAMRLEMDSKWSDATHIPLELINRDIIDASGKRIASLDEIEATLPKNSDTDIIFNYEDAYVNTRRGRIKINEVKYEFEKKNHKRIISIDAKGFVKAILKDAINGDIKMISR</sequence>
<feature type="domain" description="Restriction endonuclease type IV Mrr" evidence="1">
    <location>
        <begin position="24"/>
        <end position="114"/>
    </location>
</feature>
<dbReference type="RefSeq" id="WP_134855104.1">
    <property type="nucleotide sequence ID" value="NZ_CACRTA010000052.1"/>
</dbReference>
<gene>
    <name evidence="2" type="ORF">VIC01_01115</name>
</gene>
<dbReference type="Pfam" id="PF04471">
    <property type="entry name" value="Mrr_cat"/>
    <property type="match status" value="1"/>
</dbReference>
<dbReference type="SUPFAM" id="SSF52980">
    <property type="entry name" value="Restriction endonuclease-like"/>
    <property type="match status" value="1"/>
</dbReference>
<reference evidence="2 3" key="1">
    <citation type="submission" date="2019-09" db="EMBL/GenBank/DDBJ databases">
        <title>Commensal-derived Metabolites Govern Vibrio cholerae Pathogenesis in Host.</title>
        <authorList>
            <person name="Yoon S.S."/>
            <person name="Yoon M.Y."/>
        </authorList>
    </citation>
    <scope>NUCLEOTIDE SEQUENCE [LARGE SCALE GENOMIC DNA]</scope>
    <source>
        <strain evidence="2 3">VIC01</strain>
    </source>
</reference>
<dbReference type="GO" id="GO:0004519">
    <property type="term" value="F:endonuclease activity"/>
    <property type="evidence" value="ECO:0007669"/>
    <property type="project" value="InterPro"/>
</dbReference>